<dbReference type="RefSeq" id="WP_273674581.1">
    <property type="nucleotide sequence ID" value="NZ_JAQQXR010000016.1"/>
</dbReference>
<evidence type="ECO:0000313" key="2">
    <source>
        <dbReference type="Proteomes" id="UP001221208"/>
    </source>
</evidence>
<comment type="caution">
    <text evidence="1">The sequence shown here is derived from an EMBL/GenBank/DDBJ whole genome shotgun (WGS) entry which is preliminary data.</text>
</comment>
<gene>
    <name evidence="1" type="ORF">OIK44_24035</name>
</gene>
<sequence length="280" mass="31083">MNNTESLRHIAIVSETARVGFDEVARVSAALQKQMLRDFSPIWGVQATVDAFASLDDVPIDYWPILVQDDIGVDGAWGIHKDKDGQPFGLVRYSPTWSLTASHEELEMLCDPAGNRLQPGKSPMPGQGRVRFLVEVCDPSEAHAFAYPVNGITVSDFYTPRYFDPVTAPGTRYSFTGAITEPRQVLPGGYLSWHDTESDHWFQKIHFGSEPEFRDLGQLSDARESIRSQIYARTPEASKLKAPGQQATLTASAVQREVATASRAKVHVLRAQIDALLRKK</sequence>
<reference evidence="1 2" key="1">
    <citation type="submission" date="2022-10" db="EMBL/GenBank/DDBJ databases">
        <title>Janthinobacterium sp. hw3 Genome sequencing.</title>
        <authorList>
            <person name="Park S."/>
        </authorList>
    </citation>
    <scope>NUCLEOTIDE SEQUENCE [LARGE SCALE GENOMIC DNA]</scope>
    <source>
        <strain evidence="2">hw3</strain>
    </source>
</reference>
<keyword evidence="2" id="KW-1185">Reference proteome</keyword>
<name>A0ABT5K9B1_9BURK</name>
<evidence type="ECO:0000313" key="1">
    <source>
        <dbReference type="EMBL" id="MDC8760661.1"/>
    </source>
</evidence>
<dbReference type="EMBL" id="JAQQXR010000016">
    <property type="protein sequence ID" value="MDC8760661.1"/>
    <property type="molecule type" value="Genomic_DNA"/>
</dbReference>
<accession>A0ABT5K9B1</accession>
<dbReference type="Proteomes" id="UP001221208">
    <property type="component" value="Unassembled WGS sequence"/>
</dbReference>
<proteinExistence type="predicted"/>
<organism evidence="1 2">
    <name type="scientific">Janthinobacterium fluminis</name>
    <dbReference type="NCBI Taxonomy" id="2987524"/>
    <lineage>
        <taxon>Bacteria</taxon>
        <taxon>Pseudomonadati</taxon>
        <taxon>Pseudomonadota</taxon>
        <taxon>Betaproteobacteria</taxon>
        <taxon>Burkholderiales</taxon>
        <taxon>Oxalobacteraceae</taxon>
        <taxon>Janthinobacterium</taxon>
    </lineage>
</organism>
<protein>
    <submittedName>
        <fullName evidence="1">Uncharacterized protein</fullName>
    </submittedName>
</protein>